<proteinExistence type="predicted"/>
<sequence length="78" mass="8855">MRDNLDHGLFHPSQQYKARDGSMVERKVFYPPPVPTTMMGSVPNFPTCMLFFLATCRSDACQDLLSKQKLPCTAQIVF</sequence>
<accession>A0A9D4I1Q3</accession>
<evidence type="ECO:0000313" key="1">
    <source>
        <dbReference type="EMBL" id="KAH3739166.1"/>
    </source>
</evidence>
<keyword evidence="2" id="KW-1185">Reference proteome</keyword>
<reference evidence="1" key="2">
    <citation type="submission" date="2020-11" db="EMBL/GenBank/DDBJ databases">
        <authorList>
            <person name="McCartney M.A."/>
            <person name="Auch B."/>
            <person name="Kono T."/>
            <person name="Mallez S."/>
            <person name="Becker A."/>
            <person name="Gohl D.M."/>
            <person name="Silverstein K.A.T."/>
            <person name="Koren S."/>
            <person name="Bechman K.B."/>
            <person name="Herman A."/>
            <person name="Abrahante J.E."/>
            <person name="Garbe J."/>
        </authorList>
    </citation>
    <scope>NUCLEOTIDE SEQUENCE</scope>
    <source>
        <strain evidence="1">Duluth1</strain>
        <tissue evidence="1">Whole animal</tissue>
    </source>
</reference>
<dbReference type="EMBL" id="JAIWYP010000011">
    <property type="protein sequence ID" value="KAH3739166.1"/>
    <property type="molecule type" value="Genomic_DNA"/>
</dbReference>
<dbReference type="Proteomes" id="UP000828390">
    <property type="component" value="Unassembled WGS sequence"/>
</dbReference>
<comment type="caution">
    <text evidence="1">The sequence shown here is derived from an EMBL/GenBank/DDBJ whole genome shotgun (WGS) entry which is preliminary data.</text>
</comment>
<evidence type="ECO:0000313" key="2">
    <source>
        <dbReference type="Proteomes" id="UP000828390"/>
    </source>
</evidence>
<gene>
    <name evidence="1" type="ORF">DPMN_045813</name>
</gene>
<organism evidence="1 2">
    <name type="scientific">Dreissena polymorpha</name>
    <name type="common">Zebra mussel</name>
    <name type="synonym">Mytilus polymorpha</name>
    <dbReference type="NCBI Taxonomy" id="45954"/>
    <lineage>
        <taxon>Eukaryota</taxon>
        <taxon>Metazoa</taxon>
        <taxon>Spiralia</taxon>
        <taxon>Lophotrochozoa</taxon>
        <taxon>Mollusca</taxon>
        <taxon>Bivalvia</taxon>
        <taxon>Autobranchia</taxon>
        <taxon>Heteroconchia</taxon>
        <taxon>Euheterodonta</taxon>
        <taxon>Imparidentia</taxon>
        <taxon>Neoheterodontei</taxon>
        <taxon>Myida</taxon>
        <taxon>Dreissenoidea</taxon>
        <taxon>Dreissenidae</taxon>
        <taxon>Dreissena</taxon>
    </lineage>
</organism>
<dbReference type="AlphaFoldDB" id="A0A9D4I1Q3"/>
<reference evidence="1" key="1">
    <citation type="journal article" date="2019" name="bioRxiv">
        <title>The Genome of the Zebra Mussel, Dreissena polymorpha: A Resource for Invasive Species Research.</title>
        <authorList>
            <person name="McCartney M.A."/>
            <person name="Auch B."/>
            <person name="Kono T."/>
            <person name="Mallez S."/>
            <person name="Zhang Y."/>
            <person name="Obille A."/>
            <person name="Becker A."/>
            <person name="Abrahante J.E."/>
            <person name="Garbe J."/>
            <person name="Badalamenti J.P."/>
            <person name="Herman A."/>
            <person name="Mangelson H."/>
            <person name="Liachko I."/>
            <person name="Sullivan S."/>
            <person name="Sone E.D."/>
            <person name="Koren S."/>
            <person name="Silverstein K.A.T."/>
            <person name="Beckman K.B."/>
            <person name="Gohl D.M."/>
        </authorList>
    </citation>
    <scope>NUCLEOTIDE SEQUENCE</scope>
    <source>
        <strain evidence="1">Duluth1</strain>
        <tissue evidence="1">Whole animal</tissue>
    </source>
</reference>
<name>A0A9D4I1Q3_DREPO</name>
<protein>
    <submittedName>
        <fullName evidence="1">Uncharacterized protein</fullName>
    </submittedName>
</protein>